<protein>
    <submittedName>
        <fullName evidence="1">Uncharacterized protein</fullName>
    </submittedName>
</protein>
<keyword evidence="2" id="KW-1185">Reference proteome</keyword>
<dbReference type="Proteomes" id="UP000694383">
    <property type="component" value="Unplaced"/>
</dbReference>
<evidence type="ECO:0000313" key="1">
    <source>
        <dbReference type="Ensembl" id="ENSOSIP00000000011.1"/>
    </source>
</evidence>
<accession>A0A8C7V8L0</accession>
<dbReference type="Ensembl" id="ENSOSIT00000000011.1">
    <property type="protein sequence ID" value="ENSOSIP00000000011.1"/>
    <property type="gene ID" value="ENSOSIG00000000011.1"/>
</dbReference>
<reference evidence="1" key="2">
    <citation type="submission" date="2025-09" db="UniProtKB">
        <authorList>
            <consortium name="Ensembl"/>
        </authorList>
    </citation>
    <scope>IDENTIFICATION</scope>
</reference>
<reference evidence="1" key="1">
    <citation type="submission" date="2025-08" db="UniProtKB">
        <authorList>
            <consortium name="Ensembl"/>
        </authorList>
    </citation>
    <scope>IDENTIFICATION</scope>
</reference>
<dbReference type="AlphaFoldDB" id="A0A8C7V8L0"/>
<evidence type="ECO:0000313" key="2">
    <source>
        <dbReference type="Proteomes" id="UP000694383"/>
    </source>
</evidence>
<name>A0A8C7V8L0_9TELE</name>
<sequence length="103" mass="12120">LCRFTILPFWLKPLWQNRQLKGFSPVCSRMWVSCALIDGNFLPQMLHVLLVSRWLWRCCLRLLPGFKLSPHTPQTHLVSLECFSACFSRKPLPWNNCPHTLQL</sequence>
<organism evidence="1 2">
    <name type="scientific">Oryzias sinensis</name>
    <name type="common">Chinese medaka</name>
    <dbReference type="NCBI Taxonomy" id="183150"/>
    <lineage>
        <taxon>Eukaryota</taxon>
        <taxon>Metazoa</taxon>
        <taxon>Chordata</taxon>
        <taxon>Craniata</taxon>
        <taxon>Vertebrata</taxon>
        <taxon>Euteleostomi</taxon>
        <taxon>Actinopterygii</taxon>
        <taxon>Neopterygii</taxon>
        <taxon>Teleostei</taxon>
        <taxon>Neoteleostei</taxon>
        <taxon>Acanthomorphata</taxon>
        <taxon>Ovalentaria</taxon>
        <taxon>Atherinomorphae</taxon>
        <taxon>Beloniformes</taxon>
        <taxon>Adrianichthyidae</taxon>
        <taxon>Oryziinae</taxon>
        <taxon>Oryzias</taxon>
    </lineage>
</organism>
<proteinExistence type="predicted"/>